<name>A0A0P0ZH06_ERWAM</name>
<reference evidence="1" key="1">
    <citation type="submission" date="2013-11" db="EMBL/GenBank/DDBJ databases">
        <title>The novel cryptic plasmid pEA68 of Erwinia amylovora strain 692 and definition of a novel family of plasmids.</title>
        <authorList>
            <person name="Ismail E."/>
            <person name="Blom J."/>
            <person name="Bultreys A."/>
            <person name="Ivanovic M."/>
            <person name="Obradovic A."/>
            <person name="Van Doorn J."/>
            <person name="Bergsma-Vlami M."/>
            <person name="Maes M."/>
            <person name="Willems A."/>
            <person name="Stockwell V."/>
            <person name="Smits T.H.M."/>
            <person name="Pulawska J."/>
        </authorList>
    </citation>
    <scope>NUCLEOTIDE SEQUENCE [LARGE SCALE GENOMIC DNA]</scope>
    <source>
        <strain evidence="1">692</strain>
        <plasmid evidence="1">pEA29</plasmid>
    </source>
</reference>
<dbReference type="AlphaFoldDB" id="A0A0P0ZH06"/>
<sequence length="84" mass="9256">MSLFCIPADTRQSVLKCIYPSLSVMKRDFVALAHQAGSSHSENGLPCCLELTRHCADAHPCTQTSQNRLLLIIIQGRRPAEAFS</sequence>
<proteinExistence type="predicted"/>
<geneLocation type="plasmid" evidence="1">
    <name>pEA29</name>
</geneLocation>
<organism evidence="1">
    <name type="scientific">Erwinia amylovora</name>
    <name type="common">Fire blight bacteria</name>
    <dbReference type="NCBI Taxonomy" id="552"/>
    <lineage>
        <taxon>Bacteria</taxon>
        <taxon>Pseudomonadati</taxon>
        <taxon>Pseudomonadota</taxon>
        <taxon>Gammaproteobacteria</taxon>
        <taxon>Enterobacterales</taxon>
        <taxon>Erwiniaceae</taxon>
        <taxon>Erwinia</taxon>
    </lineage>
</organism>
<gene>
    <name evidence="1" type="ORF">EAMY692_p20026</name>
</gene>
<accession>A0A0P0ZH06</accession>
<keyword evidence="1" id="KW-0614">Plasmid</keyword>
<evidence type="ECO:0000313" key="1">
    <source>
        <dbReference type="EMBL" id="CDM08152.1"/>
    </source>
</evidence>
<dbReference type="EMBL" id="HG813239">
    <property type="protein sequence ID" value="CDM08152.1"/>
    <property type="molecule type" value="Genomic_DNA"/>
</dbReference>
<protein>
    <submittedName>
        <fullName evidence="1">Uncharacterized protein</fullName>
    </submittedName>
</protein>